<dbReference type="InterPro" id="IPR007497">
    <property type="entry name" value="SIMPL/DUF541"/>
</dbReference>
<sequence>MRLVSVVACLWVVGAPVLADSHSSPSRQIQVSGEARISAQPDMATLTLGVTSFDPEAARAMAQTSQKMVAVIDKLIAFGILGEDMQTSQLTLTPRWEQDRAYDNQSGRKLVGFEAANMLTVRVMDINTVGPLLDQVLKVGANHFRGLRFGLKDTSAVEDQLRVAAVQDAIAKAKVLTDAAGVDLGAVRSINDHGNGRAAPMMAMEAARSDFSAIAPGSLEFNHTVSVVFDLEVAE</sequence>
<dbReference type="EMBL" id="WIBF01000005">
    <property type="protein sequence ID" value="MQQ08953.1"/>
    <property type="molecule type" value="Genomic_DNA"/>
</dbReference>
<feature type="signal peptide" evidence="1">
    <location>
        <begin position="1"/>
        <end position="19"/>
    </location>
</feature>
<evidence type="ECO:0000313" key="2">
    <source>
        <dbReference type="EMBL" id="MQQ08953.1"/>
    </source>
</evidence>
<dbReference type="RefSeq" id="WP_153215882.1">
    <property type="nucleotide sequence ID" value="NZ_WIBF01000005.1"/>
</dbReference>
<proteinExistence type="predicted"/>
<accession>A0A843YIA1</accession>
<protein>
    <submittedName>
        <fullName evidence="2">DUF541 domain-containing protein</fullName>
    </submittedName>
</protein>
<dbReference type="Gene3D" id="3.30.70.2970">
    <property type="entry name" value="Protein of unknown function (DUF541), domain 2"/>
    <property type="match status" value="1"/>
</dbReference>
<keyword evidence="1" id="KW-0732">Signal</keyword>
<dbReference type="PANTHER" id="PTHR34387">
    <property type="entry name" value="SLR1258 PROTEIN"/>
    <property type="match status" value="1"/>
</dbReference>
<gene>
    <name evidence="2" type="ORF">GFB49_10850</name>
</gene>
<dbReference type="Gene3D" id="3.30.110.170">
    <property type="entry name" value="Protein of unknown function (DUF541), domain 1"/>
    <property type="match status" value="1"/>
</dbReference>
<organism evidence="2 3">
    <name type="scientific">Tritonibacter litoralis</name>
    <dbReference type="NCBI Taxonomy" id="2662264"/>
    <lineage>
        <taxon>Bacteria</taxon>
        <taxon>Pseudomonadati</taxon>
        <taxon>Pseudomonadota</taxon>
        <taxon>Alphaproteobacteria</taxon>
        <taxon>Rhodobacterales</taxon>
        <taxon>Paracoccaceae</taxon>
        <taxon>Tritonibacter</taxon>
    </lineage>
</organism>
<dbReference type="Pfam" id="PF04402">
    <property type="entry name" value="SIMPL"/>
    <property type="match status" value="1"/>
</dbReference>
<evidence type="ECO:0000313" key="3">
    <source>
        <dbReference type="Proteomes" id="UP000444174"/>
    </source>
</evidence>
<keyword evidence="3" id="KW-1185">Reference proteome</keyword>
<dbReference type="GO" id="GO:0006974">
    <property type="term" value="P:DNA damage response"/>
    <property type="evidence" value="ECO:0007669"/>
    <property type="project" value="TreeGrafter"/>
</dbReference>
<name>A0A843YIA1_9RHOB</name>
<feature type="chain" id="PRO_5032991809" evidence="1">
    <location>
        <begin position="20"/>
        <end position="235"/>
    </location>
</feature>
<dbReference type="AlphaFoldDB" id="A0A843YIA1"/>
<dbReference type="Proteomes" id="UP000444174">
    <property type="component" value="Unassembled WGS sequence"/>
</dbReference>
<dbReference type="PANTHER" id="PTHR34387:SF1">
    <property type="entry name" value="PERIPLASMIC IMMUNOGENIC PROTEIN"/>
    <property type="match status" value="1"/>
</dbReference>
<evidence type="ECO:0000256" key="1">
    <source>
        <dbReference type="SAM" id="SignalP"/>
    </source>
</evidence>
<dbReference type="InterPro" id="IPR052022">
    <property type="entry name" value="26kDa_periplasmic_antigen"/>
</dbReference>
<comment type="caution">
    <text evidence="2">The sequence shown here is derived from an EMBL/GenBank/DDBJ whole genome shotgun (WGS) entry which is preliminary data.</text>
</comment>
<reference evidence="2 3" key="1">
    <citation type="submission" date="2019-10" db="EMBL/GenBank/DDBJ databases">
        <title>Epibacterium sp. nov., isolated from seawater.</title>
        <authorList>
            <person name="Zhang X."/>
            <person name="Li N."/>
        </authorList>
    </citation>
    <scope>NUCLEOTIDE SEQUENCE [LARGE SCALE GENOMIC DNA]</scope>
    <source>
        <strain evidence="2 3">SM1979</strain>
    </source>
</reference>